<keyword evidence="10" id="KW-0067">ATP-binding</keyword>
<comment type="catalytic activity">
    <reaction evidence="1">
        <text>ATP + protein L-histidine = ADP + protein N-phospho-L-histidine.</text>
        <dbReference type="EC" id="2.7.13.3"/>
    </reaction>
</comment>
<keyword evidence="5" id="KW-0597">Phosphoprotein</keyword>
<evidence type="ECO:0000313" key="16">
    <source>
        <dbReference type="EMBL" id="QBE95525.1"/>
    </source>
</evidence>
<keyword evidence="9" id="KW-0418">Kinase</keyword>
<keyword evidence="7 14" id="KW-0812">Transmembrane</keyword>
<keyword evidence="11 14" id="KW-1133">Transmembrane helix</keyword>
<keyword evidence="8" id="KW-0547">Nucleotide-binding</keyword>
<comment type="subcellular location">
    <subcellularLocation>
        <location evidence="2">Cell membrane</location>
        <topology evidence="2">Multi-pass membrane protein</topology>
    </subcellularLocation>
</comment>
<protein>
    <recommendedName>
        <fullName evidence="3">histidine kinase</fullName>
        <ecNumber evidence="3">2.7.13.3</ecNumber>
    </recommendedName>
</protein>
<dbReference type="EC" id="2.7.13.3" evidence="3"/>
<keyword evidence="12" id="KW-0902">Two-component regulatory system</keyword>
<evidence type="ECO:0000256" key="12">
    <source>
        <dbReference type="ARBA" id="ARBA00023012"/>
    </source>
</evidence>
<feature type="transmembrane region" description="Helical" evidence="14">
    <location>
        <begin position="403"/>
        <end position="425"/>
    </location>
</feature>
<dbReference type="Proteomes" id="UP000289794">
    <property type="component" value="Chromosome"/>
</dbReference>
<evidence type="ECO:0000256" key="10">
    <source>
        <dbReference type="ARBA" id="ARBA00022840"/>
    </source>
</evidence>
<sequence>MSGEWDTKLKIFKNIKEKKPGRNRRPFCYPGTLILHFLFAVIVMIYIVIADYYQVWEDPNWLAGETPPYYKTRDYACNVENEVSELIDYMRLRNNFENDGEYAPDKLVDIFEYAEQGIISGSNTNGFAYTLQQLYDWSRQKESYKWWENYIQENDRNLYNVNGQKEVKGTLDELYAPQGFDNILEFVMSDRNLRRAGEAHCISELAVCLLKIDSEMSQYAKDKERFKAENTNIKYRLENTETGLVYTNCTSETVKQNSARIRFQGDMFFLDTDVPLTYEMKYDIIKKLNEDIADTENITLSVWIDRTFSAKDYLWGGSQFYDKWSWFIKTFPKGLIFSAAVFFISLMALCVMTIKSAGRGNGMIRYLDRISIEFLLVPLGLLICLAAVIIKRSMDEILPPPQATGNVVIVLFIYMFLLMGVLSIVRRGKMKTLCRGSIISQIIGNYRAGIRGGRRAAFALAGFVLYALTSCLLCRGGTIGGVILVFLNLYAGGHVLKEISARQQMLDGVRKISDEDFTYKIPTENLNKVNVEIADNINRIGDNLEKAVQESVRNERRKTDLIANVSHDLKTPLTSIISYIGLLKREKILNPKIEEYVDVLDKKTQRLKILMEDLVEVSRINSGNFHIQPERMDFREFQQQVQGEFFEQLQNCGLETVNSMPEEKVYIWADGRALWRVMENLYGNIIKYALPGSRVYADMKADEERVVFSLKNISLQPLNIDAEELTERFIQGDESRSTEGSGLGLSIAKNLVELMDGRFEIYLDGDLFKTTLIFPVKPVNGRENMEK</sequence>
<dbReference type="SMART" id="SM00387">
    <property type="entry name" value="HATPase_c"/>
    <property type="match status" value="1"/>
</dbReference>
<dbReference type="CDD" id="cd00082">
    <property type="entry name" value="HisKA"/>
    <property type="match status" value="1"/>
</dbReference>
<dbReference type="InterPro" id="IPR003594">
    <property type="entry name" value="HATPase_dom"/>
</dbReference>
<evidence type="ECO:0000256" key="4">
    <source>
        <dbReference type="ARBA" id="ARBA00022475"/>
    </source>
</evidence>
<evidence type="ECO:0000256" key="9">
    <source>
        <dbReference type="ARBA" id="ARBA00022777"/>
    </source>
</evidence>
<evidence type="ECO:0000256" key="14">
    <source>
        <dbReference type="SAM" id="Phobius"/>
    </source>
</evidence>
<dbReference type="GO" id="GO:0005886">
    <property type="term" value="C:plasma membrane"/>
    <property type="evidence" value="ECO:0007669"/>
    <property type="project" value="UniProtKB-SubCell"/>
</dbReference>
<keyword evidence="4" id="KW-1003">Cell membrane</keyword>
<dbReference type="Pfam" id="PF00512">
    <property type="entry name" value="HisKA"/>
    <property type="match status" value="1"/>
</dbReference>
<evidence type="ECO:0000256" key="13">
    <source>
        <dbReference type="ARBA" id="ARBA00023136"/>
    </source>
</evidence>
<dbReference type="GO" id="GO:0000155">
    <property type="term" value="F:phosphorelay sensor kinase activity"/>
    <property type="evidence" value="ECO:0007669"/>
    <property type="project" value="InterPro"/>
</dbReference>
<dbReference type="AlphaFoldDB" id="A0A4P6LUX8"/>
<dbReference type="SMART" id="SM00388">
    <property type="entry name" value="HisKA"/>
    <property type="match status" value="1"/>
</dbReference>
<dbReference type="Gene3D" id="3.30.565.10">
    <property type="entry name" value="Histidine kinase-like ATPase, C-terminal domain"/>
    <property type="match status" value="1"/>
</dbReference>
<dbReference type="Pfam" id="PF02518">
    <property type="entry name" value="HATPase_c"/>
    <property type="match status" value="1"/>
</dbReference>
<feature type="transmembrane region" description="Helical" evidence="14">
    <location>
        <begin position="374"/>
        <end position="391"/>
    </location>
</feature>
<gene>
    <name evidence="16" type="primary">phoR_4</name>
    <name evidence="16" type="ORF">PMF13cell1_01048</name>
</gene>
<proteinExistence type="predicted"/>
<dbReference type="InterPro" id="IPR036097">
    <property type="entry name" value="HisK_dim/P_sf"/>
</dbReference>
<dbReference type="PROSITE" id="PS50109">
    <property type="entry name" value="HIS_KIN"/>
    <property type="match status" value="1"/>
</dbReference>
<evidence type="ECO:0000256" key="2">
    <source>
        <dbReference type="ARBA" id="ARBA00004651"/>
    </source>
</evidence>
<evidence type="ECO:0000256" key="5">
    <source>
        <dbReference type="ARBA" id="ARBA00022553"/>
    </source>
</evidence>
<accession>A0A4P6LUX8</accession>
<dbReference type="EMBL" id="CP035945">
    <property type="protein sequence ID" value="QBE95525.1"/>
    <property type="molecule type" value="Genomic_DNA"/>
</dbReference>
<evidence type="ECO:0000256" key="3">
    <source>
        <dbReference type="ARBA" id="ARBA00012438"/>
    </source>
</evidence>
<dbReference type="InterPro" id="IPR005467">
    <property type="entry name" value="His_kinase_dom"/>
</dbReference>
<feature type="domain" description="Histidine kinase" evidence="15">
    <location>
        <begin position="564"/>
        <end position="778"/>
    </location>
</feature>
<evidence type="ECO:0000256" key="11">
    <source>
        <dbReference type="ARBA" id="ARBA00022989"/>
    </source>
</evidence>
<feature type="transmembrane region" description="Helical" evidence="14">
    <location>
        <begin position="457"/>
        <end position="490"/>
    </location>
</feature>
<dbReference type="InterPro" id="IPR003661">
    <property type="entry name" value="HisK_dim/P_dom"/>
</dbReference>
<feature type="transmembrane region" description="Helical" evidence="14">
    <location>
        <begin position="27"/>
        <end position="49"/>
    </location>
</feature>
<evidence type="ECO:0000313" key="17">
    <source>
        <dbReference type="Proteomes" id="UP000289794"/>
    </source>
</evidence>
<dbReference type="KEGG" id="bpro:PMF13cell1_01048"/>
<dbReference type="PANTHER" id="PTHR45528:SF1">
    <property type="entry name" value="SENSOR HISTIDINE KINASE CPXA"/>
    <property type="match status" value="1"/>
</dbReference>
<dbReference type="GO" id="GO:0005524">
    <property type="term" value="F:ATP binding"/>
    <property type="evidence" value="ECO:0007669"/>
    <property type="project" value="UniProtKB-KW"/>
</dbReference>
<keyword evidence="6 16" id="KW-0808">Transferase</keyword>
<evidence type="ECO:0000256" key="7">
    <source>
        <dbReference type="ARBA" id="ARBA00022692"/>
    </source>
</evidence>
<dbReference type="SUPFAM" id="SSF55874">
    <property type="entry name" value="ATPase domain of HSP90 chaperone/DNA topoisomerase II/histidine kinase"/>
    <property type="match status" value="1"/>
</dbReference>
<dbReference type="Gene3D" id="1.10.287.130">
    <property type="match status" value="1"/>
</dbReference>
<evidence type="ECO:0000256" key="6">
    <source>
        <dbReference type="ARBA" id="ARBA00022679"/>
    </source>
</evidence>
<reference evidence="16 17" key="1">
    <citation type="submission" date="2019-01" db="EMBL/GenBank/DDBJ databases">
        <title>PMF-metabolizing Aryl O-demethylase.</title>
        <authorList>
            <person name="Kim M."/>
        </authorList>
    </citation>
    <scope>NUCLEOTIDE SEQUENCE [LARGE SCALE GENOMIC DNA]</scope>
    <source>
        <strain evidence="16 17">PMF1</strain>
    </source>
</reference>
<evidence type="ECO:0000256" key="1">
    <source>
        <dbReference type="ARBA" id="ARBA00000085"/>
    </source>
</evidence>
<organism evidence="16 17">
    <name type="scientific">Blautia producta</name>
    <dbReference type="NCBI Taxonomy" id="33035"/>
    <lineage>
        <taxon>Bacteria</taxon>
        <taxon>Bacillati</taxon>
        <taxon>Bacillota</taxon>
        <taxon>Clostridia</taxon>
        <taxon>Lachnospirales</taxon>
        <taxon>Lachnospiraceae</taxon>
        <taxon>Blautia</taxon>
    </lineage>
</organism>
<evidence type="ECO:0000259" key="15">
    <source>
        <dbReference type="PROSITE" id="PS50109"/>
    </source>
</evidence>
<dbReference type="InterPro" id="IPR036890">
    <property type="entry name" value="HATPase_C_sf"/>
</dbReference>
<evidence type="ECO:0000256" key="8">
    <source>
        <dbReference type="ARBA" id="ARBA00022741"/>
    </source>
</evidence>
<dbReference type="InterPro" id="IPR050398">
    <property type="entry name" value="HssS/ArlS-like"/>
</dbReference>
<keyword evidence="13 14" id="KW-0472">Membrane</keyword>
<name>A0A4P6LUX8_9FIRM</name>
<dbReference type="SUPFAM" id="SSF47384">
    <property type="entry name" value="Homodimeric domain of signal transducing histidine kinase"/>
    <property type="match status" value="1"/>
</dbReference>
<feature type="transmembrane region" description="Helical" evidence="14">
    <location>
        <begin position="335"/>
        <end position="354"/>
    </location>
</feature>
<dbReference type="PANTHER" id="PTHR45528">
    <property type="entry name" value="SENSOR HISTIDINE KINASE CPXA"/>
    <property type="match status" value="1"/>
</dbReference>